<dbReference type="SUPFAM" id="SSF88659">
    <property type="entry name" value="Sigma3 and sigma4 domains of RNA polymerase sigma factors"/>
    <property type="match status" value="1"/>
</dbReference>
<comment type="caution">
    <text evidence="7">The sequence shown here is derived from an EMBL/GenBank/DDBJ whole genome shotgun (WGS) entry which is preliminary data.</text>
</comment>
<dbReference type="GO" id="GO:0003677">
    <property type="term" value="F:DNA binding"/>
    <property type="evidence" value="ECO:0007669"/>
    <property type="project" value="InterPro"/>
</dbReference>
<evidence type="ECO:0000256" key="2">
    <source>
        <dbReference type="ARBA" id="ARBA00023015"/>
    </source>
</evidence>
<dbReference type="Pfam" id="PF08281">
    <property type="entry name" value="Sigma70_r4_2"/>
    <property type="match status" value="1"/>
</dbReference>
<dbReference type="InterPro" id="IPR013324">
    <property type="entry name" value="RNA_pol_sigma_r3/r4-like"/>
</dbReference>
<keyword evidence="2" id="KW-0805">Transcription regulation</keyword>
<reference evidence="7 8" key="1">
    <citation type="submission" date="2018-12" db="EMBL/GenBank/DDBJ databases">
        <authorList>
            <person name="Sun L."/>
            <person name="Chen Z."/>
        </authorList>
    </citation>
    <scope>NUCLEOTIDE SEQUENCE [LARGE SCALE GENOMIC DNA]</scope>
    <source>
        <strain evidence="7 8">3-5-3</strain>
    </source>
</reference>
<accession>A0A433XD55</accession>
<dbReference type="AlphaFoldDB" id="A0A433XD55"/>
<proteinExistence type="inferred from homology"/>
<dbReference type="SUPFAM" id="SSF88946">
    <property type="entry name" value="Sigma2 domain of RNA polymerase sigma factors"/>
    <property type="match status" value="1"/>
</dbReference>
<dbReference type="InterPro" id="IPR014284">
    <property type="entry name" value="RNA_pol_sigma-70_dom"/>
</dbReference>
<dbReference type="InterPro" id="IPR007627">
    <property type="entry name" value="RNA_pol_sigma70_r2"/>
</dbReference>
<name>A0A433XD55_9BACL</name>
<dbReference type="InterPro" id="IPR013249">
    <property type="entry name" value="RNA_pol_sigma70_r4_t2"/>
</dbReference>
<feature type="domain" description="RNA polymerase sigma-70 region 2" evidence="5">
    <location>
        <begin position="21"/>
        <end position="88"/>
    </location>
</feature>
<evidence type="ECO:0000259" key="5">
    <source>
        <dbReference type="Pfam" id="PF04542"/>
    </source>
</evidence>
<gene>
    <name evidence="7" type="ORF">EJP77_11360</name>
</gene>
<dbReference type="Gene3D" id="1.10.10.10">
    <property type="entry name" value="Winged helix-like DNA-binding domain superfamily/Winged helix DNA-binding domain"/>
    <property type="match status" value="1"/>
</dbReference>
<feature type="domain" description="RNA polymerase sigma factor 70 region 4 type 2" evidence="6">
    <location>
        <begin position="110"/>
        <end position="161"/>
    </location>
</feature>
<dbReference type="CDD" id="cd06171">
    <property type="entry name" value="Sigma70_r4"/>
    <property type="match status" value="1"/>
</dbReference>
<comment type="similarity">
    <text evidence="1">Belongs to the sigma-70 factor family. ECF subfamily.</text>
</comment>
<protein>
    <submittedName>
        <fullName evidence="7">Sigma-70 family RNA polymerase sigma factor</fullName>
    </submittedName>
</protein>
<sequence length="174" mass="20594">MQERQWAADACKGDEIAFHELINSQKRKLYGIAYSYLRNEADALEVLQETVCRAWMKCGKLKDPDTFIPWLYRILMNCCVDELRRRRRVDVISQEPQQGTIEMVDVNKLDIERVLNRMKPKYRHALMLKYYQDMTVPEIARILEKPEGTIKTWIHQGLKQLRGQIEQGGGWDHE</sequence>
<evidence type="ECO:0000313" key="7">
    <source>
        <dbReference type="EMBL" id="RUT31960.1"/>
    </source>
</evidence>
<keyword evidence="8" id="KW-1185">Reference proteome</keyword>
<dbReference type="InterPro" id="IPR039425">
    <property type="entry name" value="RNA_pol_sigma-70-like"/>
</dbReference>
<evidence type="ECO:0000256" key="1">
    <source>
        <dbReference type="ARBA" id="ARBA00010641"/>
    </source>
</evidence>
<dbReference type="InterPro" id="IPR036388">
    <property type="entry name" value="WH-like_DNA-bd_sf"/>
</dbReference>
<evidence type="ECO:0000256" key="3">
    <source>
        <dbReference type="ARBA" id="ARBA00023082"/>
    </source>
</evidence>
<evidence type="ECO:0000259" key="6">
    <source>
        <dbReference type="Pfam" id="PF08281"/>
    </source>
</evidence>
<keyword evidence="4" id="KW-0804">Transcription</keyword>
<organism evidence="7 8">
    <name type="scientific">Paenibacillus zeisoli</name>
    <dbReference type="NCBI Taxonomy" id="2496267"/>
    <lineage>
        <taxon>Bacteria</taxon>
        <taxon>Bacillati</taxon>
        <taxon>Bacillota</taxon>
        <taxon>Bacilli</taxon>
        <taxon>Bacillales</taxon>
        <taxon>Paenibacillaceae</taxon>
        <taxon>Paenibacillus</taxon>
    </lineage>
</organism>
<dbReference type="OrthoDB" id="9782703at2"/>
<keyword evidence="3" id="KW-0731">Sigma factor</keyword>
<dbReference type="EMBL" id="RZNX01000003">
    <property type="protein sequence ID" value="RUT31960.1"/>
    <property type="molecule type" value="Genomic_DNA"/>
</dbReference>
<dbReference type="Pfam" id="PF04542">
    <property type="entry name" value="Sigma70_r2"/>
    <property type="match status" value="1"/>
</dbReference>
<evidence type="ECO:0000313" key="8">
    <source>
        <dbReference type="Proteomes" id="UP000272464"/>
    </source>
</evidence>
<dbReference type="PANTHER" id="PTHR43133">
    <property type="entry name" value="RNA POLYMERASE ECF-TYPE SIGMA FACTO"/>
    <property type="match status" value="1"/>
</dbReference>
<dbReference type="Gene3D" id="1.10.1740.10">
    <property type="match status" value="1"/>
</dbReference>
<dbReference type="RefSeq" id="WP_127199339.1">
    <property type="nucleotide sequence ID" value="NZ_RZNX01000003.1"/>
</dbReference>
<dbReference type="NCBIfam" id="TIGR02937">
    <property type="entry name" value="sigma70-ECF"/>
    <property type="match status" value="1"/>
</dbReference>
<dbReference type="Proteomes" id="UP000272464">
    <property type="component" value="Unassembled WGS sequence"/>
</dbReference>
<dbReference type="GO" id="GO:0006352">
    <property type="term" value="P:DNA-templated transcription initiation"/>
    <property type="evidence" value="ECO:0007669"/>
    <property type="project" value="InterPro"/>
</dbReference>
<evidence type="ECO:0000256" key="4">
    <source>
        <dbReference type="ARBA" id="ARBA00023163"/>
    </source>
</evidence>
<dbReference type="GO" id="GO:0016987">
    <property type="term" value="F:sigma factor activity"/>
    <property type="evidence" value="ECO:0007669"/>
    <property type="project" value="UniProtKB-KW"/>
</dbReference>
<dbReference type="InterPro" id="IPR013325">
    <property type="entry name" value="RNA_pol_sigma_r2"/>
</dbReference>
<dbReference type="PANTHER" id="PTHR43133:SF51">
    <property type="entry name" value="RNA POLYMERASE SIGMA FACTOR"/>
    <property type="match status" value="1"/>
</dbReference>